<evidence type="ECO:0000256" key="12">
    <source>
        <dbReference type="SAM" id="MobiDB-lite"/>
    </source>
</evidence>
<accession>A0A9J7CSF0</accession>
<feature type="region of interest" description="Disordered" evidence="12">
    <location>
        <begin position="79"/>
        <end position="192"/>
    </location>
</feature>
<feature type="compositionally biased region" description="Low complexity" evidence="12">
    <location>
        <begin position="434"/>
        <end position="466"/>
    </location>
</feature>
<dbReference type="OrthoDB" id="2133190at2759"/>
<proteinExistence type="predicted"/>
<keyword evidence="7" id="KW-0238">DNA-binding</keyword>
<dbReference type="VEuPathDB" id="VectorBase:MDOMA2_007003"/>
<dbReference type="CDD" id="cd11394">
    <property type="entry name" value="bHLHzip_SREBP"/>
    <property type="match status" value="1"/>
</dbReference>
<keyword evidence="10" id="KW-0539">Nucleus</keyword>
<dbReference type="Proteomes" id="UP001652621">
    <property type="component" value="Unplaced"/>
</dbReference>
<keyword evidence="4" id="KW-0256">Endoplasmic reticulum</keyword>
<evidence type="ECO:0000256" key="6">
    <source>
        <dbReference type="ARBA" id="ARBA00023015"/>
    </source>
</evidence>
<evidence type="ECO:0000256" key="5">
    <source>
        <dbReference type="ARBA" id="ARBA00022989"/>
    </source>
</evidence>
<feature type="coiled-coil region" evidence="11">
    <location>
        <begin position="545"/>
        <end position="572"/>
    </location>
</feature>
<keyword evidence="8" id="KW-0472">Membrane</keyword>
<dbReference type="Gene3D" id="4.10.280.10">
    <property type="entry name" value="Helix-loop-helix DNA-binding domain"/>
    <property type="match status" value="1"/>
</dbReference>
<evidence type="ECO:0000256" key="10">
    <source>
        <dbReference type="ARBA" id="ARBA00023242"/>
    </source>
</evidence>
<keyword evidence="5" id="KW-1133">Transmembrane helix</keyword>
<organism evidence="14 15">
    <name type="scientific">Musca domestica</name>
    <name type="common">House fly</name>
    <dbReference type="NCBI Taxonomy" id="7370"/>
    <lineage>
        <taxon>Eukaryota</taxon>
        <taxon>Metazoa</taxon>
        <taxon>Ecdysozoa</taxon>
        <taxon>Arthropoda</taxon>
        <taxon>Hexapoda</taxon>
        <taxon>Insecta</taxon>
        <taxon>Pterygota</taxon>
        <taxon>Neoptera</taxon>
        <taxon>Endopterygota</taxon>
        <taxon>Diptera</taxon>
        <taxon>Brachycera</taxon>
        <taxon>Muscomorpha</taxon>
        <taxon>Muscoidea</taxon>
        <taxon>Muscidae</taxon>
        <taxon>Musca</taxon>
    </lineage>
</organism>
<evidence type="ECO:0000256" key="11">
    <source>
        <dbReference type="SAM" id="Coils"/>
    </source>
</evidence>
<keyword evidence="11" id="KW-0175">Coiled coil</keyword>
<feature type="region of interest" description="Disordered" evidence="12">
    <location>
        <begin position="616"/>
        <end position="657"/>
    </location>
</feature>
<protein>
    <submittedName>
        <fullName evidence="15">Sterol regulatory element-binding protein 1</fullName>
    </submittedName>
</protein>
<feature type="domain" description="BHLH" evidence="13">
    <location>
        <begin position="505"/>
        <end position="555"/>
    </location>
</feature>
<evidence type="ECO:0000259" key="13">
    <source>
        <dbReference type="PROSITE" id="PS50888"/>
    </source>
</evidence>
<feature type="compositionally biased region" description="Low complexity" evidence="12">
    <location>
        <begin position="1023"/>
        <end position="1034"/>
    </location>
</feature>
<gene>
    <name evidence="15" type="primary">LOC101900785</name>
</gene>
<evidence type="ECO:0000256" key="1">
    <source>
        <dbReference type="ARBA" id="ARBA00004123"/>
    </source>
</evidence>
<reference evidence="15" key="1">
    <citation type="submission" date="2025-08" db="UniProtKB">
        <authorList>
            <consortium name="RefSeq"/>
        </authorList>
    </citation>
    <scope>IDENTIFICATION</scope>
    <source>
        <strain evidence="15">Aabys</strain>
        <tissue evidence="15">Whole body</tissue>
    </source>
</reference>
<evidence type="ECO:0000313" key="15">
    <source>
        <dbReference type="RefSeq" id="XP_005182466.2"/>
    </source>
</evidence>
<dbReference type="InterPro" id="IPR036638">
    <property type="entry name" value="HLH_DNA-bd_sf"/>
</dbReference>
<keyword evidence="3" id="KW-0812">Transmembrane</keyword>
<evidence type="ECO:0000256" key="2">
    <source>
        <dbReference type="ARBA" id="ARBA00004477"/>
    </source>
</evidence>
<feature type="compositionally biased region" description="Low complexity" evidence="12">
    <location>
        <begin position="163"/>
        <end position="178"/>
    </location>
</feature>
<dbReference type="PANTHER" id="PTHR46062">
    <property type="entry name" value="STEROL REGULATORY ELEMENT-BINDING PROTEIN"/>
    <property type="match status" value="1"/>
</dbReference>
<dbReference type="PROSITE" id="PS50888">
    <property type="entry name" value="BHLH"/>
    <property type="match status" value="1"/>
</dbReference>
<comment type="subcellular location">
    <subcellularLocation>
        <location evidence="2">Endoplasmic reticulum membrane</location>
        <topology evidence="2">Multi-pass membrane protein</topology>
    </subcellularLocation>
    <subcellularLocation>
        <location evidence="1">Nucleus</location>
    </subcellularLocation>
</comment>
<dbReference type="VEuPathDB" id="VectorBase:MDOA000648"/>
<evidence type="ECO:0000256" key="8">
    <source>
        <dbReference type="ARBA" id="ARBA00023136"/>
    </source>
</evidence>
<feature type="region of interest" description="Disordered" evidence="12">
    <location>
        <begin position="576"/>
        <end position="603"/>
    </location>
</feature>
<evidence type="ECO:0000313" key="14">
    <source>
        <dbReference type="Proteomes" id="UP001652621"/>
    </source>
</evidence>
<evidence type="ECO:0000256" key="4">
    <source>
        <dbReference type="ARBA" id="ARBA00022824"/>
    </source>
</evidence>
<evidence type="ECO:0000256" key="3">
    <source>
        <dbReference type="ARBA" id="ARBA00022692"/>
    </source>
</evidence>
<keyword evidence="9" id="KW-0804">Transcription</keyword>
<dbReference type="SMART" id="SM00353">
    <property type="entry name" value="HLH"/>
    <property type="match status" value="1"/>
</dbReference>
<feature type="region of interest" description="Disordered" evidence="12">
    <location>
        <begin position="434"/>
        <end position="509"/>
    </location>
</feature>
<dbReference type="InterPro" id="IPR011598">
    <property type="entry name" value="bHLH_dom"/>
</dbReference>
<evidence type="ECO:0000256" key="9">
    <source>
        <dbReference type="ARBA" id="ARBA00023163"/>
    </source>
</evidence>
<dbReference type="RefSeq" id="XP_005182466.2">
    <property type="nucleotide sequence ID" value="XM_005182409.4"/>
</dbReference>
<feature type="compositionally biased region" description="Low complexity" evidence="12">
    <location>
        <begin position="84"/>
        <end position="95"/>
    </location>
</feature>
<dbReference type="eggNOG" id="KOG2588">
    <property type="taxonomic scope" value="Eukaryota"/>
</dbReference>
<dbReference type="PANTHER" id="PTHR46062:SF1">
    <property type="entry name" value="LP12374P"/>
    <property type="match status" value="1"/>
</dbReference>
<name>A0A9J7CSF0_MUSDO</name>
<feature type="compositionally biased region" description="Low complexity" evidence="12">
    <location>
        <begin position="145"/>
        <end position="154"/>
    </location>
</feature>
<sequence>MDMDPSLDMDLMSSGMVESLDIFKDEDALTIFKEMMTPDMLKNFLDDMDQVQLPNELLANIDCPMDGQTLKSELLTMDTAASPQQQHHQQQLQQQQHHHIKQENLSPLHMSPQHSDMGGSPSYKPLLSSDPLMASNFSPLPPMASPSSSMLPSPQGLLQPQKTSSPHPHSNNNNNTPSMAMNRHHQQQQHSPNLLQQMQMDAATTNMATNGNLLLQNTTNASSTLQLTAAGHMDMNNQALNGLPSIIYAAATPSGTTASAASGTVNGNNTFILQSATPTTSNAMSVNNMAHEKKVQIPLNTTNKGAMPPSSTSSTLLASQQQFLKKIQTIPQILTVQSIGTVAAAAAAPNTNGGNVGNDKAQQGMQATLKYTTQTTNPPHHHHHHHQANTIQTQLTATAQAPQVIIQTNPVMYTTANGTAILASHIPVVLEPVSSVTTPSSSPGLNNTTQQQQPASSTNNTTTSSHTPPPQPIQQAPSPNGQHQDKLPINRSPQQQQQQPKVKEVKRSAHNAIERRYRTSINDKINELKNLVVGESAKLNKSAVLRKSVDKIRELQRQNYELRMEVQRLQSELMSRDGSKVQDLLHPSVGGGSGSGGKKRKASSIEGLIMYGKESANMMTPPRSDDSDPSLSPSHSDSSMPPSPYDGSSSSTASVKDGDIEMLPKPMQGMSAHSRLALCMFMFAILAVNPFKNFLGNSGGEYMFDDDDLVGQRKILAVDEADLGAKIWGNSTSSLILWTMNILVMLMCMIKLLVYGDPLLASETQASEAYWKHKKLAEQYFNTGDSKNAYSEYLRCLQVFGISLPSTRLESFTLTSWQFIRLFFHRIWIGRVLSRKAGGLFCSEEQRKEALASARELALIFNRLNQLHLTSKINDSHGLVMSLYAINMTEVAAHLLTPSELASIFITSALRVKRSYPSYLKFFGRYFISRAKTENSKIHDQTRETHWLFTSYGYRYFITHDFDFVENEKENANVSLFATLSNPSDPMSYVVKHYREHLLLRAIQCLLGSSAGGSHKGHHHNKQNNAQGKGNAAATEGNSAPAPGTIVSNVLKYTSLLRDTFSHENNDVKSEWWSSVLEISVHWLLGEDTLADNLLETVKALPKPLLESGDHLPKALYTILKGKALLMGNNANTLDSRDIQKIMQICDESSAYLQECLTVNKITNAKGIKLLFQLLTCDWILETRTELWESEYMTMDDDGYYQVPGDVLEKFQTDLNSLRSIVEDIPSGQSRIYLYEAVCRLMAGASPGPTQQLLDRSLRYRHAKSSIICGGKDKNHNLEGGERERAAAMYVACKYLPSALLCSPGERAGMLAEAAKTLEKVGDKRKLKECYQLMKSLGSGSAVTN</sequence>
<keyword evidence="14" id="KW-1185">Reference proteome</keyword>
<dbReference type="Pfam" id="PF00010">
    <property type="entry name" value="HLH"/>
    <property type="match status" value="1"/>
</dbReference>
<dbReference type="SUPFAM" id="SSF47459">
    <property type="entry name" value="HLH, helix-loop-helix DNA-binding domain"/>
    <property type="match status" value="1"/>
</dbReference>
<feature type="region of interest" description="Disordered" evidence="12">
    <location>
        <begin position="1013"/>
        <end position="1040"/>
    </location>
</feature>
<dbReference type="GeneID" id="101900785"/>
<evidence type="ECO:0000256" key="7">
    <source>
        <dbReference type="ARBA" id="ARBA00023125"/>
    </source>
</evidence>
<dbReference type="STRING" id="7370.A0A1I8M2Q9"/>
<keyword evidence="6" id="KW-0805">Transcription regulation</keyword>
<feature type="compositionally biased region" description="Low complexity" evidence="12">
    <location>
        <begin position="629"/>
        <end position="654"/>
    </location>
</feature>